<dbReference type="SUPFAM" id="SSF46785">
    <property type="entry name" value="Winged helix' DNA-binding domain"/>
    <property type="match status" value="1"/>
</dbReference>
<evidence type="ECO:0000256" key="4">
    <source>
        <dbReference type="ARBA" id="ARBA00023015"/>
    </source>
</evidence>
<dbReference type="InterPro" id="IPR036388">
    <property type="entry name" value="WH-like_DNA-bd_sf"/>
</dbReference>
<feature type="binding site" evidence="7">
    <location>
        <position position="122"/>
    </location>
    <ligand>
        <name>Zn(2+)</name>
        <dbReference type="ChEBI" id="CHEBI:29105"/>
    </ligand>
</feature>
<dbReference type="Pfam" id="PF01475">
    <property type="entry name" value="FUR"/>
    <property type="match status" value="1"/>
</dbReference>
<dbReference type="PANTHER" id="PTHR33202:SF7">
    <property type="entry name" value="FERRIC UPTAKE REGULATION PROTEIN"/>
    <property type="match status" value="1"/>
</dbReference>
<dbReference type="AlphaFoldDB" id="A0A917K7D3"/>
<dbReference type="RefSeq" id="WP_188881179.1">
    <property type="nucleotide sequence ID" value="NZ_BMOY01000007.1"/>
</dbReference>
<dbReference type="InterPro" id="IPR043135">
    <property type="entry name" value="Fur_C"/>
</dbReference>
<evidence type="ECO:0000256" key="3">
    <source>
        <dbReference type="ARBA" id="ARBA00022833"/>
    </source>
</evidence>
<dbReference type="Proteomes" id="UP000637695">
    <property type="component" value="Unassembled WGS sequence"/>
</dbReference>
<gene>
    <name evidence="8" type="ORF">GCM10010885_07030</name>
</gene>
<keyword evidence="4" id="KW-0805">Transcription regulation</keyword>
<dbReference type="GO" id="GO:0045892">
    <property type="term" value="P:negative regulation of DNA-templated transcription"/>
    <property type="evidence" value="ECO:0007669"/>
    <property type="project" value="TreeGrafter"/>
</dbReference>
<keyword evidence="7" id="KW-0479">Metal-binding</keyword>
<dbReference type="Gene3D" id="1.10.10.10">
    <property type="entry name" value="Winged helix-like DNA-binding domain superfamily/Winged helix DNA-binding domain"/>
    <property type="match status" value="1"/>
</dbReference>
<evidence type="ECO:0000256" key="1">
    <source>
        <dbReference type="ARBA" id="ARBA00007957"/>
    </source>
</evidence>
<dbReference type="GO" id="GO:0003700">
    <property type="term" value="F:DNA-binding transcription factor activity"/>
    <property type="evidence" value="ECO:0007669"/>
    <property type="project" value="InterPro"/>
</dbReference>
<dbReference type="GO" id="GO:1900376">
    <property type="term" value="P:regulation of secondary metabolite biosynthetic process"/>
    <property type="evidence" value="ECO:0007669"/>
    <property type="project" value="TreeGrafter"/>
</dbReference>
<keyword evidence="3 7" id="KW-0862">Zinc</keyword>
<evidence type="ECO:0000313" key="9">
    <source>
        <dbReference type="Proteomes" id="UP000637695"/>
    </source>
</evidence>
<reference evidence="8" key="2">
    <citation type="submission" date="2020-09" db="EMBL/GenBank/DDBJ databases">
        <authorList>
            <person name="Sun Q."/>
            <person name="Ohkuma M."/>
        </authorList>
    </citation>
    <scope>NUCLEOTIDE SEQUENCE</scope>
    <source>
        <strain evidence="8">JCM 18487</strain>
    </source>
</reference>
<keyword evidence="5" id="KW-0238">DNA-binding</keyword>
<dbReference type="EMBL" id="BMOY01000007">
    <property type="protein sequence ID" value="GGJ00388.1"/>
    <property type="molecule type" value="Genomic_DNA"/>
</dbReference>
<evidence type="ECO:0000256" key="6">
    <source>
        <dbReference type="ARBA" id="ARBA00023163"/>
    </source>
</evidence>
<name>A0A917K7D3_9BACL</name>
<feature type="binding site" evidence="7">
    <location>
        <position position="85"/>
    </location>
    <ligand>
        <name>Zn(2+)</name>
        <dbReference type="ChEBI" id="CHEBI:29105"/>
    </ligand>
</feature>
<dbReference type="GO" id="GO:0000976">
    <property type="term" value="F:transcription cis-regulatory region binding"/>
    <property type="evidence" value="ECO:0007669"/>
    <property type="project" value="TreeGrafter"/>
</dbReference>
<evidence type="ECO:0000256" key="7">
    <source>
        <dbReference type="PIRSR" id="PIRSR602481-1"/>
    </source>
</evidence>
<accession>A0A917K7D3</accession>
<comment type="caution">
    <text evidence="8">The sequence shown here is derived from an EMBL/GenBank/DDBJ whole genome shotgun (WGS) entry which is preliminary data.</text>
</comment>
<dbReference type="GO" id="GO:0008270">
    <property type="term" value="F:zinc ion binding"/>
    <property type="evidence" value="ECO:0007669"/>
    <property type="project" value="TreeGrafter"/>
</dbReference>
<sequence length="135" mass="14990">MQPLNLTAPRRAVLEVIRSSKSHPTASDIMEMLAQRGERYAYATIYNSLKYLTDHGLVRELNIGNGITRYDGRMEDHQHVVCVRCGAIAEADVDVPDDIVQRIEAETGYVVHGMELHLTGLCPACRQQSAPVRGS</sequence>
<dbReference type="Gene3D" id="3.30.1490.190">
    <property type="match status" value="1"/>
</dbReference>
<reference evidence="8" key="1">
    <citation type="journal article" date="2014" name="Int. J. Syst. Evol. Microbiol.">
        <title>Complete genome sequence of Corynebacterium casei LMG S-19264T (=DSM 44701T), isolated from a smear-ripened cheese.</title>
        <authorList>
            <consortium name="US DOE Joint Genome Institute (JGI-PGF)"/>
            <person name="Walter F."/>
            <person name="Albersmeier A."/>
            <person name="Kalinowski J."/>
            <person name="Ruckert C."/>
        </authorList>
    </citation>
    <scope>NUCLEOTIDE SEQUENCE</scope>
    <source>
        <strain evidence="8">JCM 18487</strain>
    </source>
</reference>
<organism evidence="8 9">
    <name type="scientific">Alicyclobacillus cellulosilyticus</name>
    <dbReference type="NCBI Taxonomy" id="1003997"/>
    <lineage>
        <taxon>Bacteria</taxon>
        <taxon>Bacillati</taxon>
        <taxon>Bacillota</taxon>
        <taxon>Bacilli</taxon>
        <taxon>Bacillales</taxon>
        <taxon>Alicyclobacillaceae</taxon>
        <taxon>Alicyclobacillus</taxon>
    </lineage>
</organism>
<comment type="cofactor">
    <cofactor evidence="7">
        <name>Zn(2+)</name>
        <dbReference type="ChEBI" id="CHEBI:29105"/>
    </cofactor>
    <text evidence="7">Binds 1 zinc ion per subunit.</text>
</comment>
<feature type="binding site" evidence="7">
    <location>
        <position position="125"/>
    </location>
    <ligand>
        <name>Zn(2+)</name>
        <dbReference type="ChEBI" id="CHEBI:29105"/>
    </ligand>
</feature>
<dbReference type="InterPro" id="IPR036390">
    <property type="entry name" value="WH_DNA-bd_sf"/>
</dbReference>
<evidence type="ECO:0000313" key="8">
    <source>
        <dbReference type="EMBL" id="GGJ00388.1"/>
    </source>
</evidence>
<keyword evidence="6" id="KW-0804">Transcription</keyword>
<dbReference type="CDD" id="cd07153">
    <property type="entry name" value="Fur_like"/>
    <property type="match status" value="1"/>
</dbReference>
<dbReference type="InterPro" id="IPR002481">
    <property type="entry name" value="FUR"/>
</dbReference>
<dbReference type="PANTHER" id="PTHR33202">
    <property type="entry name" value="ZINC UPTAKE REGULATION PROTEIN"/>
    <property type="match status" value="1"/>
</dbReference>
<evidence type="ECO:0000256" key="2">
    <source>
        <dbReference type="ARBA" id="ARBA00022491"/>
    </source>
</evidence>
<feature type="binding site" evidence="7">
    <location>
        <position position="82"/>
    </location>
    <ligand>
        <name>Zn(2+)</name>
        <dbReference type="ChEBI" id="CHEBI:29105"/>
    </ligand>
</feature>
<proteinExistence type="inferred from homology"/>
<protein>
    <submittedName>
        <fullName evidence="8">Transcriptional repressor</fullName>
    </submittedName>
</protein>
<comment type="similarity">
    <text evidence="1">Belongs to the Fur family.</text>
</comment>
<keyword evidence="9" id="KW-1185">Reference proteome</keyword>
<keyword evidence="2" id="KW-0678">Repressor</keyword>
<evidence type="ECO:0000256" key="5">
    <source>
        <dbReference type="ARBA" id="ARBA00023125"/>
    </source>
</evidence>